<gene>
    <name evidence="3" type="ORF">MUY34_16560</name>
</gene>
<evidence type="ECO:0000313" key="4">
    <source>
        <dbReference type="Proteomes" id="UP001203687"/>
    </source>
</evidence>
<keyword evidence="2" id="KW-0812">Transmembrane</keyword>
<dbReference type="EMBL" id="JALPQF010000025">
    <property type="protein sequence ID" value="MCK8482245.1"/>
    <property type="molecule type" value="Genomic_DNA"/>
</dbReference>
<protein>
    <submittedName>
        <fullName evidence="3">Energy transducer TonB</fullName>
    </submittedName>
</protein>
<feature type="compositionally biased region" description="Basic and acidic residues" evidence="1">
    <location>
        <begin position="132"/>
        <end position="148"/>
    </location>
</feature>
<sequence>MKYLETKHERNSAKITALIVAILLLLLFVVGPPYIDPPEEYGVAINFGDSPVGSGTVQPTEPIKSRPNEEVVNENTQADEAQPEETSEPSSPSENVLTNESAEALAIKKAKEAEAKAKAEAERLEKIKKAEAERKAKEEQDKKDKLKALIDGVKNSEGPVKEGEGPGDGPGDSGDLDGSPYAPYKGTPGSGNGGVGYGLNGRGKPSFTMQDGCENEYGLIVVDIVVDRSGRVIEATPGVRGSNNATSCLKTQAKKIALSYKWPADSKAPARQYGKVSVNFTPTN</sequence>
<comment type="caution">
    <text evidence="3">The sequence shown here is derived from an EMBL/GenBank/DDBJ whole genome shotgun (WGS) entry which is preliminary data.</text>
</comment>
<dbReference type="RefSeq" id="WP_204346224.1">
    <property type="nucleotide sequence ID" value="NZ_JACNMJ010000005.1"/>
</dbReference>
<keyword evidence="4" id="KW-1185">Reference proteome</keyword>
<dbReference type="Proteomes" id="UP001203687">
    <property type="component" value="Unassembled WGS sequence"/>
</dbReference>
<proteinExistence type="predicted"/>
<reference evidence="3" key="1">
    <citation type="submission" date="2022-04" db="EMBL/GenBank/DDBJ databases">
        <authorList>
            <person name="Ren T."/>
        </authorList>
    </citation>
    <scope>NUCLEOTIDE SEQUENCE</scope>
    <source>
        <strain evidence="3">F63249</strain>
    </source>
</reference>
<feature type="region of interest" description="Disordered" evidence="1">
    <location>
        <begin position="53"/>
        <end position="99"/>
    </location>
</feature>
<name>A0ABT0HEF9_9FLAO</name>
<feature type="compositionally biased region" description="Gly residues" evidence="1">
    <location>
        <begin position="188"/>
        <end position="197"/>
    </location>
</feature>
<evidence type="ECO:0000313" key="3">
    <source>
        <dbReference type="EMBL" id="MCK8482245.1"/>
    </source>
</evidence>
<keyword evidence="2" id="KW-0472">Membrane</keyword>
<evidence type="ECO:0000256" key="1">
    <source>
        <dbReference type="SAM" id="MobiDB-lite"/>
    </source>
</evidence>
<organism evidence="3 4">
    <name type="scientific">Psychroserpens algicola</name>
    <dbReference type="NCBI Taxonomy" id="1719034"/>
    <lineage>
        <taxon>Bacteria</taxon>
        <taxon>Pseudomonadati</taxon>
        <taxon>Bacteroidota</taxon>
        <taxon>Flavobacteriia</taxon>
        <taxon>Flavobacteriales</taxon>
        <taxon>Flavobacteriaceae</taxon>
        <taxon>Psychroserpens</taxon>
    </lineage>
</organism>
<feature type="transmembrane region" description="Helical" evidence="2">
    <location>
        <begin position="12"/>
        <end position="35"/>
    </location>
</feature>
<accession>A0ABT0HEF9</accession>
<keyword evidence="2" id="KW-1133">Transmembrane helix</keyword>
<evidence type="ECO:0000256" key="2">
    <source>
        <dbReference type="SAM" id="Phobius"/>
    </source>
</evidence>
<feature type="region of interest" description="Disordered" evidence="1">
    <location>
        <begin position="132"/>
        <end position="197"/>
    </location>
</feature>